<sequence length="61" mass="6271">MPATATVESSFTVSSWPEGQVAGAADSAMGRLSSKVVPQGRQRYSYLGMGTGYGGSVAVDR</sequence>
<accession>A0A0W7XB56</accession>
<name>A0A0W7XB56_9ACTN</name>
<dbReference type="AlphaFoldDB" id="A0A0W7XB56"/>
<organism evidence="1 2">
    <name type="scientific">Streptomyces silvensis</name>
    <dbReference type="NCBI Taxonomy" id="1765722"/>
    <lineage>
        <taxon>Bacteria</taxon>
        <taxon>Bacillati</taxon>
        <taxon>Actinomycetota</taxon>
        <taxon>Actinomycetes</taxon>
        <taxon>Kitasatosporales</taxon>
        <taxon>Streptomycetaceae</taxon>
        <taxon>Streptomyces</taxon>
    </lineage>
</organism>
<protein>
    <submittedName>
        <fullName evidence="1">Uncharacterized protein</fullName>
    </submittedName>
</protein>
<comment type="caution">
    <text evidence="1">The sequence shown here is derived from an EMBL/GenBank/DDBJ whole genome shotgun (WGS) entry which is preliminary data.</text>
</comment>
<evidence type="ECO:0000313" key="1">
    <source>
        <dbReference type="EMBL" id="KUF20049.1"/>
    </source>
</evidence>
<dbReference type="EMBL" id="LOCL01000024">
    <property type="protein sequence ID" value="KUF20049.1"/>
    <property type="molecule type" value="Genomic_DNA"/>
</dbReference>
<dbReference type="Proteomes" id="UP000054804">
    <property type="component" value="Unassembled WGS sequence"/>
</dbReference>
<gene>
    <name evidence="1" type="ORF">AT728_28095</name>
</gene>
<proteinExistence type="predicted"/>
<reference evidence="1 2" key="1">
    <citation type="submission" date="2015-12" db="EMBL/GenBank/DDBJ databases">
        <title>Draft genome sequence of Streptomyces silvensis ATCC 53525, a producer of novel hormone antagonists.</title>
        <authorList>
            <person name="Johnston C.W."/>
            <person name="Li Y."/>
            <person name="Magarvey N.A."/>
        </authorList>
    </citation>
    <scope>NUCLEOTIDE SEQUENCE [LARGE SCALE GENOMIC DNA]</scope>
    <source>
        <strain evidence="1 2">ATCC 53525</strain>
    </source>
</reference>
<keyword evidence="2" id="KW-1185">Reference proteome</keyword>
<evidence type="ECO:0000313" key="2">
    <source>
        <dbReference type="Proteomes" id="UP000054804"/>
    </source>
</evidence>
<dbReference type="STRING" id="1765722.AT728_28095"/>